<dbReference type="AlphaFoldDB" id="D4H6P1"/>
<evidence type="ECO:0000313" key="2">
    <source>
        <dbReference type="Proteomes" id="UP000002012"/>
    </source>
</evidence>
<dbReference type="EMBL" id="CP001968">
    <property type="protein sequence ID" value="ADD67757.1"/>
    <property type="molecule type" value="Genomic_DNA"/>
</dbReference>
<dbReference type="GO" id="GO:0016787">
    <property type="term" value="F:hydrolase activity"/>
    <property type="evidence" value="ECO:0007669"/>
    <property type="project" value="UniProtKB-KW"/>
</dbReference>
<proteinExistence type="predicted"/>
<organism evidence="1 2">
    <name type="scientific">Denitrovibrio acetiphilus (strain DSM 12809 / NBRC 114555 / N2460)</name>
    <dbReference type="NCBI Taxonomy" id="522772"/>
    <lineage>
        <taxon>Bacteria</taxon>
        <taxon>Pseudomonadati</taxon>
        <taxon>Deferribacterota</taxon>
        <taxon>Deferribacteres</taxon>
        <taxon>Deferribacterales</taxon>
        <taxon>Geovibrionaceae</taxon>
        <taxon>Denitrovibrio</taxon>
    </lineage>
</organism>
<dbReference type="OrthoDB" id="5420901at2"/>
<protein>
    <submittedName>
        <fullName evidence="1">Glycoside hydrolase family 13 domain protein</fullName>
    </submittedName>
</protein>
<reference evidence="1 2" key="1">
    <citation type="journal article" date="2010" name="Stand. Genomic Sci.">
        <title>Complete genome sequence of Denitrovibrio acetiphilus type strain (N2460).</title>
        <authorList>
            <person name="Kiss H."/>
            <person name="Lang E."/>
            <person name="Lapidus A."/>
            <person name="Copeland A."/>
            <person name="Nolan M."/>
            <person name="Glavina Del Rio T."/>
            <person name="Chen F."/>
            <person name="Lucas S."/>
            <person name="Tice H."/>
            <person name="Cheng J.F."/>
            <person name="Han C."/>
            <person name="Goodwin L."/>
            <person name="Pitluck S."/>
            <person name="Liolios K."/>
            <person name="Pati A."/>
            <person name="Ivanova N."/>
            <person name="Mavromatis K."/>
            <person name="Chen A."/>
            <person name="Palaniappan K."/>
            <person name="Land M."/>
            <person name="Hauser L."/>
            <person name="Chang Y.J."/>
            <person name="Jeffries C.D."/>
            <person name="Detter J.C."/>
            <person name="Brettin T."/>
            <person name="Spring S."/>
            <person name="Rohde M."/>
            <person name="Goker M."/>
            <person name="Woyke T."/>
            <person name="Bristow J."/>
            <person name="Eisen J.A."/>
            <person name="Markowitz V."/>
            <person name="Hugenholtz P."/>
            <person name="Kyrpides N.C."/>
            <person name="Klenk H.P."/>
        </authorList>
    </citation>
    <scope>NUCLEOTIDE SEQUENCE [LARGE SCALE GENOMIC DNA]</scope>
    <source>
        <strain evidence="2">DSM 12809 / NBRC 114555 / N2460</strain>
    </source>
</reference>
<dbReference type="HOGENOM" id="CLU_175394_0_0_0"/>
<dbReference type="InParanoid" id="D4H6P1"/>
<dbReference type="RefSeq" id="WP_013010288.1">
    <property type="nucleotide sequence ID" value="NC_013943.1"/>
</dbReference>
<name>D4H6P1_DENA2</name>
<keyword evidence="2" id="KW-1185">Reference proteome</keyword>
<sequence length="104" mass="12057" precursor="true">MKYLVAIFLALVLMSCADARFYRIKGDMTADFRIKDAYRVILYTSANGYHGLEMTEDNNSWKTKIPAVSSFRYFLTVDGRTYLPNCPQKENDDFGGQICIYEER</sequence>
<dbReference type="eggNOG" id="ENOG5031UDF">
    <property type="taxonomic scope" value="Bacteria"/>
</dbReference>
<dbReference type="PROSITE" id="PS51257">
    <property type="entry name" value="PROKAR_LIPOPROTEIN"/>
    <property type="match status" value="1"/>
</dbReference>
<dbReference type="KEGG" id="dap:Dacet_0979"/>
<dbReference type="PaxDb" id="522772-Dacet_0979"/>
<gene>
    <name evidence="1" type="ordered locus">Dacet_0979</name>
</gene>
<dbReference type="STRING" id="522772.Dacet_0979"/>
<dbReference type="Proteomes" id="UP000002012">
    <property type="component" value="Chromosome"/>
</dbReference>
<accession>D4H6P1</accession>
<keyword evidence="1" id="KW-0378">Hydrolase</keyword>
<evidence type="ECO:0000313" key="1">
    <source>
        <dbReference type="EMBL" id="ADD67757.1"/>
    </source>
</evidence>